<evidence type="ECO:0000256" key="1">
    <source>
        <dbReference type="SAM" id="Phobius"/>
    </source>
</evidence>
<keyword evidence="3" id="KW-1185">Reference proteome</keyword>
<keyword evidence="1" id="KW-1133">Transmembrane helix</keyword>
<proteinExistence type="predicted"/>
<dbReference type="Proteomes" id="UP001492380">
    <property type="component" value="Unassembled WGS sequence"/>
</dbReference>
<gene>
    <name evidence="2" type="ORF">HDK90DRAFT_15089</name>
</gene>
<protein>
    <submittedName>
        <fullName evidence="2">Uncharacterized protein</fullName>
    </submittedName>
</protein>
<keyword evidence="1" id="KW-0812">Transmembrane</keyword>
<name>A0ABR1Z2I4_9PEZI</name>
<keyword evidence="1" id="KW-0472">Membrane</keyword>
<evidence type="ECO:0000313" key="2">
    <source>
        <dbReference type="EMBL" id="KAK8246589.1"/>
    </source>
</evidence>
<feature type="transmembrane region" description="Helical" evidence="1">
    <location>
        <begin position="62"/>
        <end position="84"/>
    </location>
</feature>
<reference evidence="2 3" key="1">
    <citation type="submission" date="2024-04" db="EMBL/GenBank/DDBJ databases">
        <title>Phyllosticta paracitricarpa is synonymous to the EU quarantine fungus P. citricarpa based on phylogenomic analyses.</title>
        <authorList>
            <consortium name="Lawrence Berkeley National Laboratory"/>
            <person name="Van Ingen-Buijs V.A."/>
            <person name="Van Westerhoven A.C."/>
            <person name="Haridas S."/>
            <person name="Skiadas P."/>
            <person name="Martin F."/>
            <person name="Groenewald J.Z."/>
            <person name="Crous P.W."/>
            <person name="Seidl M.F."/>
        </authorList>
    </citation>
    <scope>NUCLEOTIDE SEQUENCE [LARGE SCALE GENOMIC DNA]</scope>
    <source>
        <strain evidence="2 3">CBS 123374</strain>
    </source>
</reference>
<feature type="transmembrane region" description="Helical" evidence="1">
    <location>
        <begin position="123"/>
        <end position="146"/>
    </location>
</feature>
<feature type="transmembrane region" description="Helical" evidence="1">
    <location>
        <begin position="90"/>
        <end position="111"/>
    </location>
</feature>
<sequence>MLQKNKLYSMRSLGVMLGNQGREVKERGRADGRIGLKPQWVLLYYYNNKAQQETHGGWGRRLVRLIASSPSCILTCFFLFRLLLIQRDQTGVFVSLLGSEWLLLFFSLFYSDNSIHRQWYSSLLFSLFTCGQTTMMATGVGLVATFSGSFLG</sequence>
<comment type="caution">
    <text evidence="2">The sequence shown here is derived from an EMBL/GenBank/DDBJ whole genome shotgun (WGS) entry which is preliminary data.</text>
</comment>
<dbReference type="EMBL" id="JBBWRZ010000001">
    <property type="protein sequence ID" value="KAK8246589.1"/>
    <property type="molecule type" value="Genomic_DNA"/>
</dbReference>
<evidence type="ECO:0000313" key="3">
    <source>
        <dbReference type="Proteomes" id="UP001492380"/>
    </source>
</evidence>
<accession>A0ABR1Z2I4</accession>
<organism evidence="2 3">
    <name type="scientific">Phyllosticta capitalensis</name>
    <dbReference type="NCBI Taxonomy" id="121624"/>
    <lineage>
        <taxon>Eukaryota</taxon>
        <taxon>Fungi</taxon>
        <taxon>Dikarya</taxon>
        <taxon>Ascomycota</taxon>
        <taxon>Pezizomycotina</taxon>
        <taxon>Dothideomycetes</taxon>
        <taxon>Dothideomycetes incertae sedis</taxon>
        <taxon>Botryosphaeriales</taxon>
        <taxon>Phyllostictaceae</taxon>
        <taxon>Phyllosticta</taxon>
    </lineage>
</organism>